<dbReference type="Proteomes" id="UP000010716">
    <property type="component" value="Unassembled WGS sequence"/>
</dbReference>
<dbReference type="eggNOG" id="COG2311">
    <property type="taxonomic scope" value="Bacteria"/>
</dbReference>
<dbReference type="Proteomes" id="UP000825179">
    <property type="component" value="Chromosome"/>
</dbReference>
<gene>
    <name evidence="3" type="ORF">CathTA2_1653</name>
    <name evidence="4" type="ORF">HUR95_06345</name>
</gene>
<feature type="transmembrane region" description="Helical" evidence="1">
    <location>
        <begin position="115"/>
        <end position="136"/>
    </location>
</feature>
<keyword evidence="1" id="KW-0812">Transmembrane</keyword>
<keyword evidence="6" id="KW-1185">Reference proteome</keyword>
<organism evidence="3 5">
    <name type="scientific">Caldalkalibacillus thermarum (strain TA2.A1)</name>
    <dbReference type="NCBI Taxonomy" id="986075"/>
    <lineage>
        <taxon>Bacteria</taxon>
        <taxon>Bacillati</taxon>
        <taxon>Bacillota</taxon>
        <taxon>Bacilli</taxon>
        <taxon>Bacillales</taxon>
        <taxon>Bacillaceae</taxon>
        <taxon>Caldalkalibacillus</taxon>
    </lineage>
</organism>
<sequence length="401" mass="46111">MSLHPTSPQERLEVLDQIRGFALLGILLANMAFFASPVVYIQMAGIDGWESLGDKWALWGIQFFAEAKFFTMFSFLFGLGFVLFMERAEAKGYSVLPLFTRRLVVLFMIGMIHAFFIWAGDILMLYAVLGFILLFFRRSSPKTLLAWAVGLWAVPVVVVTLLLAPGFGGEFSDPQWEQSAYHYIERSIAAYGSGTFLEITAQRMFDYLFMAINSIFVAPLVVAMFLTGLYVGKRRLYQQLHQHETLFRRIRLLSLCIGVPAALLQVYSHQQMLHTGLTLYQWLHFVSVCVAGPGLCFFYITSLLQLYRHQGWQRRLAYLAPVGRMALTNYLLQSIVCTLLFYNYGLGLYNQVAPVWWGIIAAVLYPLQVCFSHIWLGHFRYGPAEWLWRSLTYWSWQPLKK</sequence>
<evidence type="ECO:0000313" key="3">
    <source>
        <dbReference type="EMBL" id="EGL82829.1"/>
    </source>
</evidence>
<evidence type="ECO:0000313" key="6">
    <source>
        <dbReference type="Proteomes" id="UP000825179"/>
    </source>
</evidence>
<feature type="domain" description="DUF418" evidence="2">
    <location>
        <begin position="232"/>
        <end position="394"/>
    </location>
</feature>
<name>F5L753_CALTT</name>
<feature type="transmembrane region" description="Helical" evidence="1">
    <location>
        <begin position="207"/>
        <end position="231"/>
    </location>
</feature>
<dbReference type="OrthoDB" id="9807744at2"/>
<protein>
    <submittedName>
        <fullName evidence="4">DUF418 domain-containing protein</fullName>
    </submittedName>
</protein>
<evidence type="ECO:0000259" key="2">
    <source>
        <dbReference type="Pfam" id="PF04235"/>
    </source>
</evidence>
<feature type="transmembrane region" description="Helical" evidence="1">
    <location>
        <begin position="316"/>
        <end position="342"/>
    </location>
</feature>
<keyword evidence="1" id="KW-1133">Transmembrane helix</keyword>
<evidence type="ECO:0000256" key="1">
    <source>
        <dbReference type="SAM" id="Phobius"/>
    </source>
</evidence>
<dbReference type="KEGG" id="cthu:HUR95_06345"/>
<dbReference type="EMBL" id="CP082237">
    <property type="protein sequence ID" value="QZT34867.1"/>
    <property type="molecule type" value="Genomic_DNA"/>
</dbReference>
<feature type="transmembrane region" description="Helical" evidence="1">
    <location>
        <begin position="252"/>
        <end position="270"/>
    </location>
</feature>
<dbReference type="EMBL" id="AFCE01000137">
    <property type="protein sequence ID" value="EGL82829.1"/>
    <property type="molecule type" value="Genomic_DNA"/>
</dbReference>
<dbReference type="InterPro" id="IPR052529">
    <property type="entry name" value="Bact_Transport_Assoc"/>
</dbReference>
<feature type="transmembrane region" description="Helical" evidence="1">
    <location>
        <begin position="354"/>
        <end position="376"/>
    </location>
</feature>
<dbReference type="RefSeq" id="WP_007504696.1">
    <property type="nucleotide sequence ID" value="NZ_AFCE01000137.1"/>
</dbReference>
<dbReference type="PANTHER" id="PTHR30590:SF2">
    <property type="entry name" value="INNER MEMBRANE PROTEIN"/>
    <property type="match status" value="1"/>
</dbReference>
<dbReference type="AlphaFoldDB" id="F5L753"/>
<dbReference type="PANTHER" id="PTHR30590">
    <property type="entry name" value="INNER MEMBRANE PROTEIN"/>
    <property type="match status" value="1"/>
</dbReference>
<reference evidence="3 5" key="1">
    <citation type="journal article" date="2011" name="J. Bacteriol.">
        <title>Draft genome sequence of the thermoalkaliphilic Caldalkalibacillus thermarum strain TA2.A1.</title>
        <authorList>
            <person name="Kalamorz F."/>
            <person name="Keis S."/>
            <person name="McMillan D.G."/>
            <person name="Olsson K."/>
            <person name="Stanton J.A."/>
            <person name="Stockwell P."/>
            <person name="Black M.A."/>
            <person name="Klingeman D.M."/>
            <person name="Land M.L."/>
            <person name="Han C.S."/>
            <person name="Martin S.L."/>
            <person name="Becher S.A."/>
            <person name="Peddie C.J."/>
            <person name="Morgan H.W."/>
            <person name="Matthies D."/>
            <person name="Preiss L."/>
            <person name="Meier T."/>
            <person name="Brown S.D."/>
            <person name="Cook G.M."/>
        </authorList>
    </citation>
    <scope>NUCLEOTIDE SEQUENCE [LARGE SCALE GENOMIC DNA]</scope>
    <source>
        <strain evidence="3 5">TA2.A1</strain>
    </source>
</reference>
<dbReference type="InterPro" id="IPR007349">
    <property type="entry name" value="DUF418"/>
</dbReference>
<feature type="transmembrane region" description="Helical" evidence="1">
    <location>
        <begin position="21"/>
        <end position="43"/>
    </location>
</feature>
<proteinExistence type="predicted"/>
<feature type="transmembrane region" description="Helical" evidence="1">
    <location>
        <begin position="143"/>
        <end position="164"/>
    </location>
</feature>
<accession>F5L753</accession>
<evidence type="ECO:0000313" key="4">
    <source>
        <dbReference type="EMBL" id="QZT34867.1"/>
    </source>
</evidence>
<feature type="transmembrane region" description="Helical" evidence="1">
    <location>
        <begin position="282"/>
        <end position="304"/>
    </location>
</feature>
<feature type="transmembrane region" description="Helical" evidence="1">
    <location>
        <begin position="92"/>
        <end position="109"/>
    </location>
</feature>
<reference evidence="4 6" key="2">
    <citation type="journal article" date="2020" name="Extremophiles">
        <title>Genomic analysis of Caldalkalibacillus thermarum TA2.A1 reveals aerobic alkaliphilic metabolism and evolutionary hallmarks linking alkaliphilic bacteria and plant life.</title>
        <authorList>
            <person name="de Jong S.I."/>
            <person name="van den Broek M.A."/>
            <person name="Merkel A.Y."/>
            <person name="de la Torre Cortes P."/>
            <person name="Kalamorz F."/>
            <person name="Cook G.M."/>
            <person name="van Loosdrecht M.C.M."/>
            <person name="McMillan D.G.G."/>
        </authorList>
    </citation>
    <scope>NUCLEOTIDE SEQUENCE [LARGE SCALE GENOMIC DNA]</scope>
    <source>
        <strain evidence="4 6">TA2.A1</strain>
    </source>
</reference>
<keyword evidence="1" id="KW-0472">Membrane</keyword>
<dbReference type="Pfam" id="PF04235">
    <property type="entry name" value="DUF418"/>
    <property type="match status" value="1"/>
</dbReference>
<reference evidence="4" key="3">
    <citation type="submission" date="2021-08" db="EMBL/GenBank/DDBJ databases">
        <authorList>
            <person name="de Jong S."/>
            <person name="van den Broek M."/>
            <person name="Merkel A."/>
            <person name="de la Torre Cortes P."/>
            <person name="Kalamorz F."/>
            <person name="Cook G."/>
            <person name="van Loosdrecht M."/>
            <person name="McMillan D."/>
        </authorList>
    </citation>
    <scope>NUCLEOTIDE SEQUENCE</scope>
    <source>
        <strain evidence="4">TA2.A1</strain>
    </source>
</reference>
<feature type="transmembrane region" description="Helical" evidence="1">
    <location>
        <begin position="63"/>
        <end position="85"/>
    </location>
</feature>
<evidence type="ECO:0000313" key="5">
    <source>
        <dbReference type="Proteomes" id="UP000010716"/>
    </source>
</evidence>